<dbReference type="InterPro" id="IPR013103">
    <property type="entry name" value="RVT_2"/>
</dbReference>
<dbReference type="AlphaFoldDB" id="A0A371HRQ8"/>
<protein>
    <recommendedName>
        <fullName evidence="1">Reverse transcriptase Ty1/copia-type domain-containing protein</fullName>
    </recommendedName>
</protein>
<feature type="domain" description="Reverse transcriptase Ty1/copia-type" evidence="1">
    <location>
        <begin position="62"/>
        <end position="165"/>
    </location>
</feature>
<dbReference type="Proteomes" id="UP000257109">
    <property type="component" value="Unassembled WGS sequence"/>
</dbReference>
<comment type="caution">
    <text evidence="2">The sequence shown here is derived from an EMBL/GenBank/DDBJ whole genome shotgun (WGS) entry which is preliminary data.</text>
</comment>
<gene>
    <name evidence="2" type="ORF">CR513_10676</name>
</gene>
<dbReference type="OrthoDB" id="7473114at2759"/>
<evidence type="ECO:0000313" key="2">
    <source>
        <dbReference type="EMBL" id="RDY05488.1"/>
    </source>
</evidence>
<name>A0A371HRQ8_MUCPR</name>
<accession>A0A371HRQ8</accession>
<keyword evidence="3" id="KW-1185">Reference proteome</keyword>
<evidence type="ECO:0000259" key="1">
    <source>
        <dbReference type="Pfam" id="PF07727"/>
    </source>
</evidence>
<dbReference type="Pfam" id="PF07727">
    <property type="entry name" value="RVT_2"/>
    <property type="match status" value="1"/>
</dbReference>
<reference evidence="2" key="1">
    <citation type="submission" date="2018-05" db="EMBL/GenBank/DDBJ databases">
        <title>Draft genome of Mucuna pruriens seed.</title>
        <authorList>
            <person name="Nnadi N.E."/>
            <person name="Vos R."/>
            <person name="Hasami M.H."/>
            <person name="Devisetty U.K."/>
            <person name="Aguiy J.C."/>
        </authorList>
    </citation>
    <scope>NUCLEOTIDE SEQUENCE [LARGE SCALE GENOMIC DNA]</scope>
    <source>
        <strain evidence="2">JCA_2017</strain>
    </source>
</reference>
<dbReference type="SUPFAM" id="SSF56672">
    <property type="entry name" value="DNA/RNA polymerases"/>
    <property type="match status" value="1"/>
</dbReference>
<feature type="non-terminal residue" evidence="2">
    <location>
        <position position="171"/>
    </location>
</feature>
<organism evidence="2 3">
    <name type="scientific">Mucuna pruriens</name>
    <name type="common">Velvet bean</name>
    <name type="synonym">Dolichos pruriens</name>
    <dbReference type="NCBI Taxonomy" id="157652"/>
    <lineage>
        <taxon>Eukaryota</taxon>
        <taxon>Viridiplantae</taxon>
        <taxon>Streptophyta</taxon>
        <taxon>Embryophyta</taxon>
        <taxon>Tracheophyta</taxon>
        <taxon>Spermatophyta</taxon>
        <taxon>Magnoliopsida</taxon>
        <taxon>eudicotyledons</taxon>
        <taxon>Gunneridae</taxon>
        <taxon>Pentapetalae</taxon>
        <taxon>rosids</taxon>
        <taxon>fabids</taxon>
        <taxon>Fabales</taxon>
        <taxon>Fabaceae</taxon>
        <taxon>Papilionoideae</taxon>
        <taxon>50 kb inversion clade</taxon>
        <taxon>NPAAA clade</taxon>
        <taxon>indigoferoid/millettioid clade</taxon>
        <taxon>Phaseoleae</taxon>
        <taxon>Mucuna</taxon>
    </lineage>
</organism>
<evidence type="ECO:0000313" key="3">
    <source>
        <dbReference type="Proteomes" id="UP000257109"/>
    </source>
</evidence>
<proteinExistence type="predicted"/>
<feature type="non-terminal residue" evidence="2">
    <location>
        <position position="1"/>
    </location>
</feature>
<dbReference type="EMBL" id="QJKJ01001869">
    <property type="protein sequence ID" value="RDY05488.1"/>
    <property type="molecule type" value="Genomic_DNA"/>
</dbReference>
<sequence length="171" mass="19258">IRSTRNPHPIYLSYHRLSPSYFSFVSSVSSITIPKSVYEALNHPGWRQAMIVEMQALEQSGTWELVPLPSGKKAVGCRWVFAIKVAPNGTVDRLKARLVAKGYTQVYGLDYGDTFSPVAKITTIRLLLAMAAIRHWPLHQLDIKNAFLHGDLDEEIYMEQPPSFACLNSIK</sequence>
<dbReference type="InterPro" id="IPR043502">
    <property type="entry name" value="DNA/RNA_pol_sf"/>
</dbReference>